<keyword evidence="2" id="KW-0808">Transferase</keyword>
<dbReference type="PANTHER" id="PTHR43685">
    <property type="entry name" value="GLYCOSYLTRANSFERASE"/>
    <property type="match status" value="1"/>
</dbReference>
<dbReference type="STRING" id="43658.AT705_08355"/>
<evidence type="ECO:0000259" key="1">
    <source>
        <dbReference type="Pfam" id="PF00535"/>
    </source>
</evidence>
<name>A0A5S3UVD3_9GAMM</name>
<protein>
    <submittedName>
        <fullName evidence="2">Glycosyltransferase</fullName>
    </submittedName>
</protein>
<proteinExistence type="predicted"/>
<evidence type="ECO:0000313" key="2">
    <source>
        <dbReference type="EMBL" id="QPB84340.1"/>
    </source>
</evidence>
<dbReference type="AlphaFoldDB" id="A0A5S3UVD3"/>
<dbReference type="CDD" id="cd00761">
    <property type="entry name" value="Glyco_tranf_GTA_type"/>
    <property type="match status" value="1"/>
</dbReference>
<sequence length="331" mass="36617">MPPVWPLTRLSLYLFLTGAKTMNTIQFTVVIPLYNKSECIVRALQSVHAQHYQAAEIIVVDDGSTDDSPQKVIDLGLPNLRLVRQANQGVSVARNNGVKVASSDYVAFLDADDTWSPFFLARMAELIQRFPAAGLFASRYQKVLDNGEYIDAKIALTDWTPEGYEMDNYFEVAANGDLPFTMSSLVVEKGAFNQLGGFPVGEWMGEDQSFYVQAALKSRIAYSPAIESFYFLGAPGSACDKAPPTQLCPFAERLLTAVKNGEVTHIAMAHKYVATHICDLAKRNIRHRLYGHALRLLANPVARAKPLHWSAYLLLSLTKGALSRMSLGLIR</sequence>
<accession>A0A5S3UVD3</accession>
<dbReference type="InterPro" id="IPR050834">
    <property type="entry name" value="Glycosyltransf_2"/>
</dbReference>
<reference evidence="2 3" key="1">
    <citation type="submission" date="2019-10" db="EMBL/GenBank/DDBJ databases">
        <title>Pseudoalteromonas rubra S4059.</title>
        <authorList>
            <person name="Paulsen S."/>
            <person name="Wang X."/>
        </authorList>
    </citation>
    <scope>NUCLEOTIDE SEQUENCE [LARGE SCALE GENOMIC DNA]</scope>
    <source>
        <strain evidence="2 3">S4059</strain>
    </source>
</reference>
<dbReference type="Gene3D" id="3.90.550.10">
    <property type="entry name" value="Spore Coat Polysaccharide Biosynthesis Protein SpsA, Chain A"/>
    <property type="match status" value="1"/>
</dbReference>
<dbReference type="Proteomes" id="UP000305729">
    <property type="component" value="Chromosome 1"/>
</dbReference>
<feature type="domain" description="Glycosyltransferase 2-like" evidence="1">
    <location>
        <begin position="28"/>
        <end position="159"/>
    </location>
</feature>
<gene>
    <name evidence="2" type="ORF">CWC22_015645</name>
</gene>
<dbReference type="Pfam" id="PF00535">
    <property type="entry name" value="Glycos_transf_2"/>
    <property type="match status" value="1"/>
</dbReference>
<dbReference type="GO" id="GO:0016740">
    <property type="term" value="F:transferase activity"/>
    <property type="evidence" value="ECO:0007669"/>
    <property type="project" value="UniProtKB-KW"/>
</dbReference>
<dbReference type="PANTHER" id="PTHR43685:SF2">
    <property type="entry name" value="GLYCOSYLTRANSFERASE 2-LIKE DOMAIN-CONTAINING PROTEIN"/>
    <property type="match status" value="1"/>
</dbReference>
<dbReference type="SUPFAM" id="SSF53448">
    <property type="entry name" value="Nucleotide-diphospho-sugar transferases"/>
    <property type="match status" value="1"/>
</dbReference>
<dbReference type="InterPro" id="IPR001173">
    <property type="entry name" value="Glyco_trans_2-like"/>
</dbReference>
<organism evidence="2 3">
    <name type="scientific">Pseudoalteromonas rubra</name>
    <dbReference type="NCBI Taxonomy" id="43658"/>
    <lineage>
        <taxon>Bacteria</taxon>
        <taxon>Pseudomonadati</taxon>
        <taxon>Pseudomonadota</taxon>
        <taxon>Gammaproteobacteria</taxon>
        <taxon>Alteromonadales</taxon>
        <taxon>Pseudoalteromonadaceae</taxon>
        <taxon>Pseudoalteromonas</taxon>
    </lineage>
</organism>
<evidence type="ECO:0000313" key="3">
    <source>
        <dbReference type="Proteomes" id="UP000305729"/>
    </source>
</evidence>
<dbReference type="EMBL" id="CP045429">
    <property type="protein sequence ID" value="QPB84340.1"/>
    <property type="molecule type" value="Genomic_DNA"/>
</dbReference>
<dbReference type="InterPro" id="IPR029044">
    <property type="entry name" value="Nucleotide-diphossugar_trans"/>
</dbReference>